<proteinExistence type="predicted"/>
<evidence type="ECO:0000256" key="1">
    <source>
        <dbReference type="ARBA" id="ARBA00023125"/>
    </source>
</evidence>
<dbReference type="OrthoDB" id="2307332at2759"/>
<dbReference type="Gene3D" id="1.10.30.10">
    <property type="entry name" value="High mobility group box domain"/>
    <property type="match status" value="1"/>
</dbReference>
<dbReference type="InterPro" id="IPR036910">
    <property type="entry name" value="HMG_box_dom_sf"/>
</dbReference>
<dbReference type="PROSITE" id="PS50118">
    <property type="entry name" value="HMG_BOX_2"/>
    <property type="match status" value="1"/>
</dbReference>
<evidence type="ECO:0000313" key="7">
    <source>
        <dbReference type="Proteomes" id="UP000799767"/>
    </source>
</evidence>
<evidence type="ECO:0000256" key="4">
    <source>
        <dbReference type="SAM" id="MobiDB-lite"/>
    </source>
</evidence>
<evidence type="ECO:0000313" key="6">
    <source>
        <dbReference type="EMBL" id="KAF2486897.1"/>
    </source>
</evidence>
<feature type="region of interest" description="Disordered" evidence="4">
    <location>
        <begin position="222"/>
        <end position="274"/>
    </location>
</feature>
<feature type="domain" description="HMG box" evidence="5">
    <location>
        <begin position="159"/>
        <end position="227"/>
    </location>
</feature>
<dbReference type="InterPro" id="IPR051356">
    <property type="entry name" value="SOX/SOX-like_TF"/>
</dbReference>
<dbReference type="RefSeq" id="XP_033593466.1">
    <property type="nucleotide sequence ID" value="XM_033732798.1"/>
</dbReference>
<dbReference type="PANTHER" id="PTHR45789">
    <property type="entry name" value="FI18025P1"/>
    <property type="match status" value="1"/>
</dbReference>
<dbReference type="GeneID" id="54473800"/>
<keyword evidence="2 3" id="KW-0539">Nucleus</keyword>
<reference evidence="6" key="1">
    <citation type="journal article" date="2020" name="Stud. Mycol.">
        <title>101 Dothideomycetes genomes: a test case for predicting lifestyles and emergence of pathogens.</title>
        <authorList>
            <person name="Haridas S."/>
            <person name="Albert R."/>
            <person name="Binder M."/>
            <person name="Bloem J."/>
            <person name="Labutti K."/>
            <person name="Salamov A."/>
            <person name="Andreopoulos B."/>
            <person name="Baker S."/>
            <person name="Barry K."/>
            <person name="Bills G."/>
            <person name="Bluhm B."/>
            <person name="Cannon C."/>
            <person name="Castanera R."/>
            <person name="Culley D."/>
            <person name="Daum C."/>
            <person name="Ezra D."/>
            <person name="Gonzalez J."/>
            <person name="Henrissat B."/>
            <person name="Kuo A."/>
            <person name="Liang C."/>
            <person name="Lipzen A."/>
            <person name="Lutzoni F."/>
            <person name="Magnuson J."/>
            <person name="Mondo S."/>
            <person name="Nolan M."/>
            <person name="Ohm R."/>
            <person name="Pangilinan J."/>
            <person name="Park H.-J."/>
            <person name="Ramirez L."/>
            <person name="Alfaro M."/>
            <person name="Sun H."/>
            <person name="Tritt A."/>
            <person name="Yoshinaga Y."/>
            <person name="Zwiers L.-H."/>
            <person name="Turgeon B."/>
            <person name="Goodwin S."/>
            <person name="Spatafora J."/>
            <person name="Crous P."/>
            <person name="Grigoriev I."/>
        </authorList>
    </citation>
    <scope>NUCLEOTIDE SEQUENCE</scope>
    <source>
        <strain evidence="6">CBS 113389</strain>
    </source>
</reference>
<dbReference type="InterPro" id="IPR009071">
    <property type="entry name" value="HMG_box_dom"/>
</dbReference>
<dbReference type="GO" id="GO:0000978">
    <property type="term" value="F:RNA polymerase II cis-regulatory region sequence-specific DNA binding"/>
    <property type="evidence" value="ECO:0007669"/>
    <property type="project" value="TreeGrafter"/>
</dbReference>
<dbReference type="Proteomes" id="UP000799767">
    <property type="component" value="Unassembled WGS sequence"/>
</dbReference>
<dbReference type="PANTHER" id="PTHR45789:SF2">
    <property type="entry name" value="FI18025P1"/>
    <property type="match status" value="1"/>
</dbReference>
<dbReference type="EMBL" id="MU001632">
    <property type="protein sequence ID" value="KAF2486897.1"/>
    <property type="molecule type" value="Genomic_DNA"/>
</dbReference>
<keyword evidence="1 3" id="KW-0238">DNA-binding</keyword>
<protein>
    <recommendedName>
        <fullName evidence="5">HMG box domain-containing protein</fullName>
    </recommendedName>
</protein>
<feature type="compositionally biased region" description="Acidic residues" evidence="4">
    <location>
        <begin position="242"/>
        <end position="256"/>
    </location>
</feature>
<dbReference type="Pfam" id="PF00505">
    <property type="entry name" value="HMG_box"/>
    <property type="match status" value="1"/>
</dbReference>
<dbReference type="GO" id="GO:0005634">
    <property type="term" value="C:nucleus"/>
    <property type="evidence" value="ECO:0007669"/>
    <property type="project" value="UniProtKB-UniRule"/>
</dbReference>
<feature type="region of interest" description="Disordered" evidence="4">
    <location>
        <begin position="24"/>
        <end position="115"/>
    </location>
</feature>
<accession>A0A6A6Q666</accession>
<dbReference type="CDD" id="cd01389">
    <property type="entry name" value="HMG-box_ROX1-like"/>
    <property type="match status" value="1"/>
</dbReference>
<dbReference type="GO" id="GO:0000981">
    <property type="term" value="F:DNA-binding transcription factor activity, RNA polymerase II-specific"/>
    <property type="evidence" value="ECO:0007669"/>
    <property type="project" value="TreeGrafter"/>
</dbReference>
<feature type="region of interest" description="Disordered" evidence="4">
    <location>
        <begin position="488"/>
        <end position="507"/>
    </location>
</feature>
<dbReference type="SUPFAM" id="SSF47095">
    <property type="entry name" value="HMG-box"/>
    <property type="match status" value="1"/>
</dbReference>
<sequence>MVGMPSNAAHFEVDDYGLGAVAQHNAAVRKQESSPRQNDVKGPGIHHGTYLDDDAFLHNPPTPRSTTETEGVRTRSGRSTRRTDSPFSTGNARGSKSPAARSKKEKKSKVLEKAKTPKLTAPLSVLTKDLDAPVKDMDAWVHRSAAVRREEVEKRHGYVTRPMNSFMLYRSAYADRTKQWATQNNHQVVSSVAGESWPMEPEEVRNQFNEWARIERANHAAAHPEYKFSPSKATKKRKSEFSEDEDEASDVDGDPDGEYRAGGRSARQHRQREPAEVFYLNDTVGFSSNPYYAQQGWNMPPQQHLGYGHPGHTLPSNASFDARSMTFDPQIKTFVHTNAHQQYSGYGAYIPQETRIPTPNSQHGAQSLGGYGLPGQMTTNDLFGSSRTGTPAMAQQQQYNPYGQSVYQQQQYLPFQNNGGANPSHQQQQYLYEHQQYLQAASQPQAAIDPGLEGHAQFSASENHFDDAFAGLTSDGTFVNMPEYFPESMSPNQTLAPRWEPSAADLN</sequence>
<feature type="DNA-binding region" description="HMG box" evidence="3">
    <location>
        <begin position="159"/>
        <end position="227"/>
    </location>
</feature>
<evidence type="ECO:0000256" key="3">
    <source>
        <dbReference type="PROSITE-ProRule" id="PRU00267"/>
    </source>
</evidence>
<keyword evidence="7" id="KW-1185">Reference proteome</keyword>
<evidence type="ECO:0000256" key="2">
    <source>
        <dbReference type="ARBA" id="ARBA00023242"/>
    </source>
</evidence>
<dbReference type="AlphaFoldDB" id="A0A6A6Q666"/>
<organism evidence="6 7">
    <name type="scientific">Neohortaea acidophila</name>
    <dbReference type="NCBI Taxonomy" id="245834"/>
    <lineage>
        <taxon>Eukaryota</taxon>
        <taxon>Fungi</taxon>
        <taxon>Dikarya</taxon>
        <taxon>Ascomycota</taxon>
        <taxon>Pezizomycotina</taxon>
        <taxon>Dothideomycetes</taxon>
        <taxon>Dothideomycetidae</taxon>
        <taxon>Mycosphaerellales</taxon>
        <taxon>Teratosphaeriaceae</taxon>
        <taxon>Neohortaea</taxon>
    </lineage>
</organism>
<evidence type="ECO:0000259" key="5">
    <source>
        <dbReference type="PROSITE" id="PS50118"/>
    </source>
</evidence>
<gene>
    <name evidence="6" type="ORF">BDY17DRAFT_292316</name>
</gene>
<name>A0A6A6Q666_9PEZI</name>